<feature type="region of interest" description="Disordered" evidence="1">
    <location>
        <begin position="105"/>
        <end position="199"/>
    </location>
</feature>
<feature type="region of interest" description="Disordered" evidence="1">
    <location>
        <begin position="223"/>
        <end position="254"/>
    </location>
</feature>
<comment type="caution">
    <text evidence="2">The sequence shown here is derived from an EMBL/GenBank/DDBJ whole genome shotgun (WGS) entry which is preliminary data.</text>
</comment>
<protein>
    <submittedName>
        <fullName evidence="2">Uncharacterized protein</fullName>
    </submittedName>
</protein>
<proteinExistence type="predicted"/>
<reference evidence="2 3" key="1">
    <citation type="submission" date="2010-10" db="EMBL/GenBank/DDBJ databases">
        <authorList>
            <person name="Durkin A.S."/>
            <person name="Madupu R."/>
            <person name="Torralba M."/>
            <person name="Gillis M."/>
            <person name="Methe B."/>
            <person name="Sutton G."/>
            <person name="Nelson K.E."/>
        </authorList>
    </citation>
    <scope>NUCLEOTIDE SEQUENCE [LARGE SCALE GENOMIC DNA]</scope>
    <source>
        <strain evidence="2 3">ACS-139-V-Col8</strain>
    </source>
</reference>
<evidence type="ECO:0000256" key="1">
    <source>
        <dbReference type="SAM" id="MobiDB-lite"/>
    </source>
</evidence>
<evidence type="ECO:0000313" key="3">
    <source>
        <dbReference type="Proteomes" id="UP000005990"/>
    </source>
</evidence>
<dbReference type="Proteomes" id="UP000005990">
    <property type="component" value="Unassembled WGS sequence"/>
</dbReference>
<sequence>MERVKKDKDTYSWKEDIRERIAKSAFNVTSVDVFFKNLEENGVGIRKGKSKKYGAYYTYELKDLSNVPEGTKLPNRALKSRSYKLGKVYSPYELNDFFKDNLQEQQEAEAKRKEEEARIESEAKRKVEEERKKQEALEEEQEEQRQKALRKEKVDTRTQRQKDVDDIWQRVQEKMAKEREEARREAERREKEQLEKEVEKPAQIKVEKVIDYSKKINLNADKKEVEEEKRHGEKMQSTMKEEQKRFLGNRVKSGRNSDLIKKQEALMQDALRLQIEDAQDKGIDYGY</sequence>
<dbReference type="EMBL" id="AENN01000005">
    <property type="protein sequence ID" value="EFR31864.1"/>
    <property type="molecule type" value="Genomic_DNA"/>
</dbReference>
<evidence type="ECO:0000313" key="2">
    <source>
        <dbReference type="EMBL" id="EFR31864.1"/>
    </source>
</evidence>
<feature type="compositionally biased region" description="Basic and acidic residues" evidence="1">
    <location>
        <begin position="105"/>
        <end position="136"/>
    </location>
</feature>
<organism evidence="2 3">
    <name type="scientific">Eremococcus coleocola ACS-139-V-Col8</name>
    <dbReference type="NCBI Taxonomy" id="908337"/>
    <lineage>
        <taxon>Bacteria</taxon>
        <taxon>Bacillati</taxon>
        <taxon>Bacillota</taxon>
        <taxon>Bacilli</taxon>
        <taxon>Lactobacillales</taxon>
        <taxon>Aerococcaceae</taxon>
        <taxon>Eremococcus</taxon>
    </lineage>
</organism>
<keyword evidence="3" id="KW-1185">Reference proteome</keyword>
<dbReference type="AlphaFoldDB" id="E4KMF0"/>
<feature type="compositionally biased region" description="Basic and acidic residues" evidence="1">
    <location>
        <begin position="143"/>
        <end position="199"/>
    </location>
</feature>
<dbReference type="STRING" id="908337.HMPREF9257_0248"/>
<gene>
    <name evidence="2" type="ORF">HMPREF9257_0248</name>
</gene>
<name>E4KMF0_9LACT</name>
<accession>E4KMF0</accession>
<feature type="compositionally biased region" description="Basic and acidic residues" evidence="1">
    <location>
        <begin position="223"/>
        <end position="245"/>
    </location>
</feature>